<comment type="function">
    <text evidence="11">Catalyzes the ATP-dependent amination of UTP to CTP with either L-glutamine or ammonia as the source of nitrogen. Regulates intracellular CTP levels through interactions with the four ribonucleotide triphosphates.</text>
</comment>
<evidence type="ECO:0000256" key="2">
    <source>
        <dbReference type="ARBA" id="ARBA00007533"/>
    </source>
</evidence>
<comment type="subunit">
    <text evidence="11">Homotetramer.</text>
</comment>
<sequence>MTKYIFVTGGVVSGIGKGITVASLGALLKARGFKIGLLKLDPYLNIDAGTMNPFQHGEVFVTDDGAETDLDLGHYERFTDENLTRNSNSTTGQIYSAVLDKERTGEYLGATIQIIPHITNEIISRIKKVAQKKDVAIVEIGGTVGDIESEPFIEAIRQFKRRVGRENVCFVHTTKIDYIYPSEEPKTKPTQQSVTMLRSRGIQPDILVVRSKNGFSKAMKDKIALFCDVEESAVIPAPNANSLYQIPLNLEKNNLAVKVLEKLNLKNRKPNLTQWEKIKSQIENTKNEIQIGLVGKYTDNPDAYISVVESLKHAGISNLVNVKVIPIDSEKIDYKKLKKLSGIVVPGGFGIRGIEGKLKVIQFAREKKIPFLGLCLGLQCTVIEFARNICGLKKASSTEFSPKTPYPVIDILPEQIKIKKKGGSMRLGSYKALIKKNSLISTIYNKTIIYERHRHRYEVNPKYHKILKEKGLVLSGLSPNKKLVEFIELSKNVHPYFVATQAHPEFKSRPFYPAPLFERLIKAGIQESRNAGI</sequence>
<keyword evidence="4 11" id="KW-0479">Metal-binding</keyword>
<dbReference type="Proteomes" id="UP000230137">
    <property type="component" value="Unassembled WGS sequence"/>
</dbReference>
<keyword evidence="7 11" id="KW-0460">Magnesium</keyword>
<comment type="caution">
    <text evidence="11">Lacks conserved residue(s) required for the propagation of feature annotation.</text>
</comment>
<evidence type="ECO:0000259" key="12">
    <source>
        <dbReference type="Pfam" id="PF00117"/>
    </source>
</evidence>
<evidence type="ECO:0000256" key="10">
    <source>
        <dbReference type="ARBA" id="ARBA00047781"/>
    </source>
</evidence>
<feature type="binding site" evidence="11">
    <location>
        <position position="399"/>
    </location>
    <ligand>
        <name>L-glutamine</name>
        <dbReference type="ChEBI" id="CHEBI:58359"/>
    </ligand>
</feature>
<comment type="activity regulation">
    <text evidence="11">Allosterically activated by GTP, when glutamine is the substrate; GTP has no effect on the reaction when ammonia is the substrate. The allosteric effector GTP functions by stabilizing the protein conformation that binds the tetrahedral intermediate(s) formed during glutamine hydrolysis. Inhibited by the product CTP, via allosteric rather than competitive inhibition.</text>
</comment>
<comment type="miscellaneous">
    <text evidence="11">CTPSs have evolved a hybrid strategy for distinguishing between UTP and CTP. The overlapping regions of the product feedback inhibitory and substrate sites recognize a common feature in both compounds, the triphosphate moiety. To differentiate isosteric substrate and product pyrimidine rings, an additional pocket far from the expected kinase/ligase catalytic site, specifically recognizes the cytosine and ribose portions of the product inhibitor.</text>
</comment>
<feature type="binding site" evidence="11">
    <location>
        <begin position="186"/>
        <end position="191"/>
    </location>
    <ligand>
        <name>UTP</name>
        <dbReference type="ChEBI" id="CHEBI:46398"/>
    </ligand>
</feature>
<dbReference type="GO" id="GO:0004359">
    <property type="term" value="F:glutaminase activity"/>
    <property type="evidence" value="ECO:0007669"/>
    <property type="project" value="RHEA"/>
</dbReference>
<keyword evidence="3 11" id="KW-0436">Ligase</keyword>
<reference evidence="15" key="1">
    <citation type="submission" date="2017-09" db="EMBL/GenBank/DDBJ databases">
        <title>Depth-based differentiation of microbial function through sediment-hosted aquifers and enrichment of novel symbionts in the deep terrestrial subsurface.</title>
        <authorList>
            <person name="Probst A.J."/>
            <person name="Ladd B."/>
            <person name="Jarett J.K."/>
            <person name="Geller-Mcgrath D.E."/>
            <person name="Sieber C.M.K."/>
            <person name="Emerson J.B."/>
            <person name="Anantharaman K."/>
            <person name="Thomas B.C."/>
            <person name="Malmstrom R."/>
            <person name="Stieglmeier M."/>
            <person name="Klingl A."/>
            <person name="Woyke T."/>
            <person name="Ryan C.M."/>
            <person name="Banfield J.F."/>
        </authorList>
    </citation>
    <scope>NUCLEOTIDE SEQUENCE [LARGE SCALE GENOMIC DNA]</scope>
</reference>
<gene>
    <name evidence="11" type="primary">pyrG</name>
    <name evidence="14" type="ORF">COX60_02390</name>
</gene>
<dbReference type="CDD" id="cd03113">
    <property type="entry name" value="CTPS_N"/>
    <property type="match status" value="1"/>
</dbReference>
<feature type="region of interest" description="Amidoligase domain" evidence="11">
    <location>
        <begin position="1"/>
        <end position="265"/>
    </location>
</feature>
<evidence type="ECO:0000256" key="3">
    <source>
        <dbReference type="ARBA" id="ARBA00022598"/>
    </source>
</evidence>
<feature type="binding site" evidence="11">
    <location>
        <begin position="186"/>
        <end position="191"/>
    </location>
    <ligand>
        <name>CTP</name>
        <dbReference type="ChEBI" id="CHEBI:37563"/>
        <note>allosteric inhibitor</note>
    </ligand>
</feature>
<evidence type="ECO:0000256" key="5">
    <source>
        <dbReference type="ARBA" id="ARBA00022741"/>
    </source>
</evidence>
<evidence type="ECO:0000313" key="15">
    <source>
        <dbReference type="Proteomes" id="UP000230137"/>
    </source>
</evidence>
<evidence type="ECO:0000256" key="4">
    <source>
        <dbReference type="ARBA" id="ARBA00022723"/>
    </source>
</evidence>
<organism evidence="14 15">
    <name type="scientific">Candidatus Berkelbacteria bacterium CG_4_10_14_0_2_um_filter_35_9_33_12</name>
    <dbReference type="NCBI Taxonomy" id="1974499"/>
    <lineage>
        <taxon>Bacteria</taxon>
        <taxon>Candidatus Berkelbacteria</taxon>
    </lineage>
</organism>
<dbReference type="InterPro" id="IPR033828">
    <property type="entry name" value="GATase1_CTP_Synthase"/>
</dbReference>
<evidence type="ECO:0000256" key="8">
    <source>
        <dbReference type="ARBA" id="ARBA00022962"/>
    </source>
</evidence>
<feature type="binding site" evidence="11">
    <location>
        <position position="139"/>
    </location>
    <ligand>
        <name>Mg(2+)</name>
        <dbReference type="ChEBI" id="CHEBI:18420"/>
    </ligand>
</feature>
<dbReference type="NCBIfam" id="TIGR00337">
    <property type="entry name" value="PyrG"/>
    <property type="match status" value="1"/>
</dbReference>
<keyword evidence="8 11" id="KW-0315">Glutamine amidotransferase</keyword>
<feature type="active site" description="Nucleophile; for glutamine hydrolysis" evidence="11">
    <location>
        <position position="375"/>
    </location>
</feature>
<dbReference type="SUPFAM" id="SSF52540">
    <property type="entry name" value="P-loop containing nucleoside triphosphate hydrolases"/>
    <property type="match status" value="1"/>
</dbReference>
<dbReference type="InterPro" id="IPR017926">
    <property type="entry name" value="GATASE"/>
</dbReference>
<feature type="domain" description="CTP synthase N-terminal" evidence="13">
    <location>
        <begin position="3"/>
        <end position="265"/>
    </location>
</feature>
<keyword evidence="9 11" id="KW-0665">Pyrimidine biosynthesis</keyword>
<dbReference type="EMBL" id="PFQF01000033">
    <property type="protein sequence ID" value="PJA20232.1"/>
    <property type="molecule type" value="Genomic_DNA"/>
</dbReference>
<dbReference type="GO" id="GO:0044210">
    <property type="term" value="P:'de novo' CTP biosynthetic process"/>
    <property type="evidence" value="ECO:0007669"/>
    <property type="project" value="UniProtKB-UniRule"/>
</dbReference>
<feature type="binding site" evidence="11">
    <location>
        <begin position="14"/>
        <end position="19"/>
    </location>
    <ligand>
        <name>ATP</name>
        <dbReference type="ChEBI" id="CHEBI:30616"/>
    </ligand>
</feature>
<evidence type="ECO:0000256" key="7">
    <source>
        <dbReference type="ARBA" id="ARBA00022842"/>
    </source>
</evidence>
<dbReference type="Pfam" id="PF06418">
    <property type="entry name" value="CTP_synth_N"/>
    <property type="match status" value="1"/>
</dbReference>
<dbReference type="NCBIfam" id="NF003792">
    <property type="entry name" value="PRK05380.1"/>
    <property type="match status" value="1"/>
</dbReference>
<evidence type="ECO:0000256" key="1">
    <source>
        <dbReference type="ARBA" id="ARBA00005171"/>
    </source>
</evidence>
<dbReference type="GO" id="GO:0046872">
    <property type="term" value="F:metal ion binding"/>
    <property type="evidence" value="ECO:0007669"/>
    <property type="project" value="UniProtKB-KW"/>
</dbReference>
<feature type="binding site" evidence="11">
    <location>
        <position position="13"/>
    </location>
    <ligand>
        <name>CTP</name>
        <dbReference type="ChEBI" id="CHEBI:37563"/>
        <note>allosteric inhibitor</note>
    </ligand>
</feature>
<dbReference type="FunFam" id="3.40.50.880:FF:000002">
    <property type="entry name" value="CTP synthase"/>
    <property type="match status" value="1"/>
</dbReference>
<comment type="similarity">
    <text evidence="2 11">Belongs to the CTP synthase family.</text>
</comment>
<dbReference type="GO" id="GO:0042802">
    <property type="term" value="F:identical protein binding"/>
    <property type="evidence" value="ECO:0007669"/>
    <property type="project" value="TreeGrafter"/>
</dbReference>
<dbReference type="PROSITE" id="PS51273">
    <property type="entry name" value="GATASE_TYPE_1"/>
    <property type="match status" value="1"/>
</dbReference>
<dbReference type="GO" id="GO:0019856">
    <property type="term" value="P:pyrimidine nucleobase biosynthetic process"/>
    <property type="evidence" value="ECO:0007669"/>
    <property type="project" value="TreeGrafter"/>
</dbReference>
<feature type="binding site" evidence="11">
    <location>
        <position position="222"/>
    </location>
    <ligand>
        <name>UTP</name>
        <dbReference type="ChEBI" id="CHEBI:46398"/>
    </ligand>
</feature>
<comment type="caution">
    <text evidence="14">The sequence shown here is derived from an EMBL/GenBank/DDBJ whole genome shotgun (WGS) entry which is preliminary data.</text>
</comment>
<dbReference type="Gene3D" id="3.40.50.880">
    <property type="match status" value="1"/>
</dbReference>
<evidence type="ECO:0000256" key="11">
    <source>
        <dbReference type="HAMAP-Rule" id="MF_01227"/>
    </source>
</evidence>
<dbReference type="GO" id="GO:0005829">
    <property type="term" value="C:cytosol"/>
    <property type="evidence" value="ECO:0007669"/>
    <property type="project" value="TreeGrafter"/>
</dbReference>
<feature type="active site" evidence="11">
    <location>
        <position position="503"/>
    </location>
</feature>
<dbReference type="InterPro" id="IPR004468">
    <property type="entry name" value="CTP_synthase"/>
</dbReference>
<feature type="binding site" evidence="11">
    <location>
        <position position="456"/>
    </location>
    <ligand>
        <name>L-glutamine</name>
        <dbReference type="ChEBI" id="CHEBI:58359"/>
    </ligand>
</feature>
<dbReference type="PANTHER" id="PTHR11550">
    <property type="entry name" value="CTP SYNTHASE"/>
    <property type="match status" value="1"/>
</dbReference>
<dbReference type="EC" id="6.3.4.2" evidence="11"/>
<dbReference type="GO" id="GO:0005524">
    <property type="term" value="F:ATP binding"/>
    <property type="evidence" value="ECO:0007669"/>
    <property type="project" value="UniProtKB-KW"/>
</dbReference>
<dbReference type="InterPro" id="IPR017456">
    <property type="entry name" value="CTP_synthase_N"/>
</dbReference>
<dbReference type="InterPro" id="IPR029062">
    <property type="entry name" value="Class_I_gatase-like"/>
</dbReference>
<name>A0A2M7W3V2_9BACT</name>
<feature type="binding site" evidence="11">
    <location>
        <position position="222"/>
    </location>
    <ligand>
        <name>CTP</name>
        <dbReference type="ChEBI" id="CHEBI:37563"/>
        <note>allosteric inhibitor</note>
    </ligand>
</feature>
<keyword evidence="6 11" id="KW-0067">ATP-binding</keyword>
<accession>A0A2M7W3V2</accession>
<evidence type="ECO:0000313" key="14">
    <source>
        <dbReference type="EMBL" id="PJA20232.1"/>
    </source>
</evidence>
<evidence type="ECO:0000256" key="6">
    <source>
        <dbReference type="ARBA" id="ARBA00022840"/>
    </source>
</evidence>
<dbReference type="AlphaFoldDB" id="A0A2M7W3V2"/>
<feature type="binding site" evidence="11">
    <location>
        <position position="71"/>
    </location>
    <ligand>
        <name>Mg(2+)</name>
        <dbReference type="ChEBI" id="CHEBI:18420"/>
    </ligand>
</feature>
<dbReference type="PANTHER" id="PTHR11550:SF0">
    <property type="entry name" value="CTP SYNTHASE-RELATED"/>
    <property type="match status" value="1"/>
</dbReference>
<comment type="pathway">
    <text evidence="1 11">Pyrimidine metabolism; CTP biosynthesis via de novo pathway; CTP from UDP: step 2/2.</text>
</comment>
<protein>
    <recommendedName>
        <fullName evidence="11">CTP synthase</fullName>
        <ecNumber evidence="11">6.3.4.2</ecNumber>
    </recommendedName>
    <alternativeName>
        <fullName evidence="11">Cytidine 5'-triphosphate synthase</fullName>
    </alternativeName>
    <alternativeName>
        <fullName evidence="11">Cytidine triphosphate synthetase</fullName>
        <shortName evidence="11">CTP synthetase</shortName>
        <shortName evidence="11">CTPS</shortName>
    </alternativeName>
    <alternativeName>
        <fullName evidence="11">UTP--ammonia ligase</fullName>
    </alternativeName>
</protein>
<comment type="catalytic activity">
    <reaction evidence="11">
        <text>L-glutamine + H2O = L-glutamate + NH4(+)</text>
        <dbReference type="Rhea" id="RHEA:15889"/>
        <dbReference type="ChEBI" id="CHEBI:15377"/>
        <dbReference type="ChEBI" id="CHEBI:28938"/>
        <dbReference type="ChEBI" id="CHEBI:29985"/>
        <dbReference type="ChEBI" id="CHEBI:58359"/>
    </reaction>
</comment>
<proteinExistence type="inferred from homology"/>
<feature type="binding site" evidence="11">
    <location>
        <position position="71"/>
    </location>
    <ligand>
        <name>ATP</name>
        <dbReference type="ChEBI" id="CHEBI:30616"/>
    </ligand>
</feature>
<feature type="binding site" evidence="11">
    <location>
        <position position="13"/>
    </location>
    <ligand>
        <name>UTP</name>
        <dbReference type="ChEBI" id="CHEBI:46398"/>
    </ligand>
</feature>
<comment type="catalytic activity">
    <reaction evidence="11">
        <text>UTP + NH4(+) + ATP = CTP + ADP + phosphate + 2 H(+)</text>
        <dbReference type="Rhea" id="RHEA:16597"/>
        <dbReference type="ChEBI" id="CHEBI:15378"/>
        <dbReference type="ChEBI" id="CHEBI:28938"/>
        <dbReference type="ChEBI" id="CHEBI:30616"/>
        <dbReference type="ChEBI" id="CHEBI:37563"/>
        <dbReference type="ChEBI" id="CHEBI:43474"/>
        <dbReference type="ChEBI" id="CHEBI:46398"/>
        <dbReference type="ChEBI" id="CHEBI:456216"/>
    </reaction>
</comment>
<feature type="binding site" evidence="11">
    <location>
        <position position="240"/>
    </location>
    <ligand>
        <name>ATP</name>
        <dbReference type="ChEBI" id="CHEBI:30616"/>
    </ligand>
</feature>
<dbReference type="FunFam" id="3.40.50.300:FF:000009">
    <property type="entry name" value="CTP synthase"/>
    <property type="match status" value="1"/>
</dbReference>
<comment type="catalytic activity">
    <reaction evidence="10 11">
        <text>UTP + L-glutamine + ATP + H2O = CTP + L-glutamate + ADP + phosphate + 2 H(+)</text>
        <dbReference type="Rhea" id="RHEA:26426"/>
        <dbReference type="ChEBI" id="CHEBI:15377"/>
        <dbReference type="ChEBI" id="CHEBI:15378"/>
        <dbReference type="ChEBI" id="CHEBI:29985"/>
        <dbReference type="ChEBI" id="CHEBI:30616"/>
        <dbReference type="ChEBI" id="CHEBI:37563"/>
        <dbReference type="ChEBI" id="CHEBI:43474"/>
        <dbReference type="ChEBI" id="CHEBI:46398"/>
        <dbReference type="ChEBI" id="CHEBI:58359"/>
        <dbReference type="ChEBI" id="CHEBI:456216"/>
        <dbReference type="EC" id="6.3.4.2"/>
    </reaction>
</comment>
<keyword evidence="5 11" id="KW-0547">Nucleotide-binding</keyword>
<dbReference type="Pfam" id="PF00117">
    <property type="entry name" value="GATase"/>
    <property type="match status" value="1"/>
</dbReference>
<feature type="active site" evidence="11">
    <location>
        <position position="505"/>
    </location>
</feature>
<feature type="binding site" evidence="11">
    <location>
        <position position="348"/>
    </location>
    <ligand>
        <name>L-glutamine</name>
        <dbReference type="ChEBI" id="CHEBI:58359"/>
    </ligand>
</feature>
<evidence type="ECO:0000256" key="9">
    <source>
        <dbReference type="ARBA" id="ARBA00022975"/>
    </source>
</evidence>
<feature type="domain" description="Glutamine amidotransferase" evidence="12">
    <location>
        <begin position="302"/>
        <end position="522"/>
    </location>
</feature>
<dbReference type="GO" id="GO:0003883">
    <property type="term" value="F:CTP synthase activity"/>
    <property type="evidence" value="ECO:0007669"/>
    <property type="project" value="UniProtKB-UniRule"/>
</dbReference>
<dbReference type="CDD" id="cd01746">
    <property type="entry name" value="GATase1_CTP_Synthase"/>
    <property type="match status" value="1"/>
</dbReference>
<dbReference type="HAMAP" id="MF_01227">
    <property type="entry name" value="PyrG"/>
    <property type="match status" value="1"/>
</dbReference>
<dbReference type="Gene3D" id="3.40.50.300">
    <property type="entry name" value="P-loop containing nucleotide triphosphate hydrolases"/>
    <property type="match status" value="1"/>
</dbReference>
<dbReference type="UniPathway" id="UPA00159">
    <property type="reaction ID" value="UER00277"/>
</dbReference>
<evidence type="ECO:0000259" key="13">
    <source>
        <dbReference type="Pfam" id="PF06418"/>
    </source>
</evidence>
<feature type="binding site" evidence="11">
    <location>
        <begin position="146"/>
        <end position="148"/>
    </location>
    <ligand>
        <name>CTP</name>
        <dbReference type="ChEBI" id="CHEBI:37563"/>
        <note>allosteric inhibitor</note>
    </ligand>
</feature>
<dbReference type="InterPro" id="IPR027417">
    <property type="entry name" value="P-loop_NTPase"/>
</dbReference>
<dbReference type="SUPFAM" id="SSF52317">
    <property type="entry name" value="Class I glutamine amidotransferase-like"/>
    <property type="match status" value="1"/>
</dbReference>
<feature type="binding site" evidence="11">
    <location>
        <begin position="376"/>
        <end position="379"/>
    </location>
    <ligand>
        <name>L-glutamine</name>
        <dbReference type="ChEBI" id="CHEBI:58359"/>
    </ligand>
</feature>
<dbReference type="GO" id="GO:0097268">
    <property type="term" value="C:cytoophidium"/>
    <property type="evidence" value="ECO:0007669"/>
    <property type="project" value="UniProtKB-ARBA"/>
</dbReference>